<protein>
    <recommendedName>
        <fullName evidence="10">BCL-6 corepressor PCGF1 binding domain-containing protein</fullName>
    </recommendedName>
</protein>
<feature type="domain" description="BCL-6 corepressor PCGF1 binding" evidence="10">
    <location>
        <begin position="1389"/>
        <end position="1508"/>
    </location>
</feature>
<comment type="subcellular location">
    <subcellularLocation>
        <location evidence="1">Nucleus</location>
    </subcellularLocation>
</comment>
<feature type="region of interest" description="Disordered" evidence="9">
    <location>
        <begin position="374"/>
        <end position="393"/>
    </location>
</feature>
<evidence type="ECO:0000256" key="4">
    <source>
        <dbReference type="ARBA" id="ARBA00022737"/>
    </source>
</evidence>
<feature type="compositionally biased region" description="Basic and acidic residues" evidence="9">
    <location>
        <begin position="833"/>
        <end position="858"/>
    </location>
</feature>
<dbReference type="OMA" id="DSSNCNH"/>
<dbReference type="SMART" id="SM00248">
    <property type="entry name" value="ANK"/>
    <property type="match status" value="3"/>
</dbReference>
<feature type="compositionally biased region" description="Basic and acidic residues" evidence="9">
    <location>
        <begin position="884"/>
        <end position="897"/>
    </location>
</feature>
<keyword evidence="5" id="KW-0832">Ubl conjugation</keyword>
<feature type="compositionally biased region" description="Polar residues" evidence="9">
    <location>
        <begin position="24"/>
        <end position="35"/>
    </location>
</feature>
<evidence type="ECO:0000256" key="8">
    <source>
        <dbReference type="PROSITE-ProRule" id="PRU00023"/>
    </source>
</evidence>
<sequence length="1533" mass="166464">MQVDPTLMNVGDGGTVSREISAPNKASTSMVGNPPQTLPPEFRGDVTLSQQNKTTPTKDCKTVKACLDSSNCNHSAELSPPQQPNNAPMSSSVLTSSEKRTDKRAEAPKLKADSAGVFPTPQWSGGLKVNREDSLNPCHSNVTSSKKSHPQTQPMQSVSPGFQCPTMFKPAPPVAFLPSSNFSSPLCKITLPPALGQIAALREATATQFQKETPPQSSGVGGTPLMRTYPYSLSVGRTPAAEKKTGTATPKLKSNHSSTKNTIPVGEHKSLASVVASPAMALPLQHPSLTSAAPTHYTLSPTAAICCGSALASITSQSRLLNHVEKGNSIDKAVMGALKTPPPPPSAPEDNTACSVEPRDVPLDLSAKSKRLKSLNDAPGNAMEPHSVESNQRDYLNSKRTHTTTFSSAVQYPVSPNTHSNGSHQKQLNRSQNHQIPESKTTWGKGSSQDPIKNIPGTYVGVASPILASTLRGKDGKGTFADEFQSFAKQEFISIIDQGEHLASGGKKPSCLMKGNQHAHSVKHMKNTSKNCPPKGALTTALLSPSNAQIYSKTGSGNTAVPYCTTAVSPAWQQPSPLPHQAPSAQKKITQGSPKTKGTTITEGCKYQSGHHCPSKTEDDKWDRMKSPLSNLASIVKQQGFETPGLGEASAPVPSVASRKADSKPLIDTQSKHTSAFEYQPYWSAEKWPSAPSQGDLTNAMRRHEKANATEPLENNSDKHTSQGEHMGVQAKHGSSKPVSQSHLFGNNASTNGNRIESKLAQVLEGETPRKESGALDSPPNEKLEGMVTSVLSGQCVRGGDKLENETNGTKEESPTKTKTAAIKQKKTSPKKLAKEKSTVDSSKKTPGKKKQDADNDTAKVSCNKKKKPCAPALEQSLSAEKLSPQRKDTSPRDKISPNKAEQPVLNKAVSDNSANPQSVETSTSPNPPAASAKEADTTECSFPRLRRGRRRADDARLDLWGFATPSPPPPPMPPPAAPPAPAQASKSPPLTPAQPPRRPRGRPRSNPLPDRALQGKGKTSGAEGDTPPQKKRRRCRSKKYQTGEYITEKDKLEEGEHLEESNSLRQDTGIPADPQADQCPSPAACSPEPPPRRPSFTRSGSVRYQESEESLECADKPSGKRKFKSKHLSDSDEHKNKSKRSSLGKRGASLALDDDDTPVKRPVSPTRTPKSLTSSPSNKKSSSGRSSGSDSPTKRPVPPEVRRLIVNKNAGETLLQRAARLGYQDVVQYCLEKDVREVNRRDNAGYTALHEASSRGWTQIVQMLLEHGADVNCSSQDGTRPLHDAVASDNLPIVWLLLNHGADPTLATYSGHTPVKLAHSSSMKIFLTEYFTDLEGRNEQDPSVPWDFYSSSLFESDQEPCWDFLLSEQNQELEDRSPWKTEQDSGDKDCLMFEFSDEPLLPCYHVQMSLTQGFCNWFLLTDVLKRLKMSSRIFRARYPHFEVVSLSRAELWRQVSVSQVSAALASPHRGKIKEEDQDEEEEGLVDLVRCVPELQRLLGSSIHILQEEDEDEEEEEEEEEEEQTNTGKPRSR</sequence>
<keyword evidence="2" id="KW-1017">Isopeptide bond</keyword>
<evidence type="ECO:0000313" key="11">
    <source>
        <dbReference type="Ensembl" id="ENSSFAP00005051311.1"/>
    </source>
</evidence>
<feature type="compositionally biased region" description="Polar residues" evidence="9">
    <location>
        <begin position="910"/>
        <end position="925"/>
    </location>
</feature>
<feature type="region of interest" description="Disordered" evidence="9">
    <location>
        <begin position="408"/>
        <end position="452"/>
    </location>
</feature>
<dbReference type="InterPro" id="IPR032365">
    <property type="entry name" value="PUFD"/>
</dbReference>
<dbReference type="PROSITE" id="PS50088">
    <property type="entry name" value="ANK_REPEAT"/>
    <property type="match status" value="2"/>
</dbReference>
<feature type="compositionally biased region" description="Low complexity" evidence="9">
    <location>
        <begin position="1169"/>
        <end position="1192"/>
    </location>
</feature>
<feature type="compositionally biased region" description="Basic and acidic residues" evidence="9">
    <location>
        <begin position="767"/>
        <end position="785"/>
    </location>
</feature>
<feature type="region of interest" description="Disordered" evidence="9">
    <location>
        <begin position="574"/>
        <end position="603"/>
    </location>
</feature>
<evidence type="ECO:0000256" key="2">
    <source>
        <dbReference type="ARBA" id="ARBA00022499"/>
    </source>
</evidence>
<reference evidence="11" key="3">
    <citation type="submission" date="2025-09" db="UniProtKB">
        <authorList>
            <consortium name="Ensembl"/>
        </authorList>
    </citation>
    <scope>IDENTIFICATION</scope>
</reference>
<feature type="compositionally biased region" description="Polar residues" evidence="9">
    <location>
        <begin position="137"/>
        <end position="159"/>
    </location>
</feature>
<feature type="region of interest" description="Disordered" evidence="9">
    <location>
        <begin position="239"/>
        <end position="263"/>
    </location>
</feature>
<dbReference type="Gene3D" id="3.10.260.40">
    <property type="entry name" value="BCL-6 corepressor, PCGF1 binding domain"/>
    <property type="match status" value="1"/>
</dbReference>
<feature type="region of interest" description="Disordered" evidence="9">
    <location>
        <begin position="643"/>
        <end position="672"/>
    </location>
</feature>
<dbReference type="CDD" id="cd14260">
    <property type="entry name" value="PUFD_like_1"/>
    <property type="match status" value="1"/>
</dbReference>
<keyword evidence="6" id="KW-0539">Nucleus</keyword>
<organism evidence="11 12">
    <name type="scientific">Salarias fasciatus</name>
    <name type="common">Jewelled blenny</name>
    <name type="synonym">Blennius fasciatus</name>
    <dbReference type="NCBI Taxonomy" id="181472"/>
    <lineage>
        <taxon>Eukaryota</taxon>
        <taxon>Metazoa</taxon>
        <taxon>Chordata</taxon>
        <taxon>Craniata</taxon>
        <taxon>Vertebrata</taxon>
        <taxon>Euteleostomi</taxon>
        <taxon>Actinopterygii</taxon>
        <taxon>Neopterygii</taxon>
        <taxon>Teleostei</taxon>
        <taxon>Neoteleostei</taxon>
        <taxon>Acanthomorphata</taxon>
        <taxon>Ovalentaria</taxon>
        <taxon>Blenniimorphae</taxon>
        <taxon>Blenniiformes</taxon>
        <taxon>Blennioidei</taxon>
        <taxon>Blenniidae</taxon>
        <taxon>Salariinae</taxon>
        <taxon>Salarias</taxon>
    </lineage>
</organism>
<reference evidence="11" key="1">
    <citation type="submission" date="2019-06" db="EMBL/GenBank/DDBJ databases">
        <authorList>
            <consortium name="Wellcome Sanger Institute Data Sharing"/>
        </authorList>
    </citation>
    <scope>NUCLEOTIDE SEQUENCE [LARGE SCALE GENOMIC DNA]</scope>
</reference>
<dbReference type="InterPro" id="IPR036770">
    <property type="entry name" value="Ankyrin_rpt-contain_sf"/>
</dbReference>
<feature type="repeat" description="ANK" evidence="8">
    <location>
        <begin position="1278"/>
        <end position="1310"/>
    </location>
</feature>
<dbReference type="Gene3D" id="1.25.40.20">
    <property type="entry name" value="Ankyrin repeat-containing domain"/>
    <property type="match status" value="1"/>
</dbReference>
<evidence type="ECO:0000256" key="9">
    <source>
        <dbReference type="SAM" id="MobiDB-lite"/>
    </source>
</evidence>
<dbReference type="Pfam" id="PF16553">
    <property type="entry name" value="PUFD"/>
    <property type="match status" value="1"/>
</dbReference>
<dbReference type="GO" id="GO:0005634">
    <property type="term" value="C:nucleus"/>
    <property type="evidence" value="ECO:0007669"/>
    <property type="project" value="UniProtKB-SubCell"/>
</dbReference>
<feature type="repeat" description="ANK" evidence="8">
    <location>
        <begin position="1245"/>
        <end position="1277"/>
    </location>
</feature>
<feature type="compositionally biased region" description="Acidic residues" evidence="9">
    <location>
        <begin position="1508"/>
        <end position="1524"/>
    </location>
</feature>
<feature type="compositionally biased region" description="Pro residues" evidence="9">
    <location>
        <begin position="966"/>
        <end position="982"/>
    </location>
</feature>
<evidence type="ECO:0000256" key="1">
    <source>
        <dbReference type="ARBA" id="ARBA00004123"/>
    </source>
</evidence>
<dbReference type="InterPro" id="IPR002110">
    <property type="entry name" value="Ankyrin_rpt"/>
</dbReference>
<dbReference type="SUPFAM" id="SSF48403">
    <property type="entry name" value="Ankyrin repeat"/>
    <property type="match status" value="1"/>
</dbReference>
<dbReference type="Pfam" id="PF12796">
    <property type="entry name" value="Ank_2"/>
    <property type="match status" value="1"/>
</dbReference>
<accession>A0A672JAX2</accession>
<evidence type="ECO:0000256" key="7">
    <source>
        <dbReference type="ARBA" id="ARBA00034703"/>
    </source>
</evidence>
<feature type="compositionally biased region" description="Basic and acidic residues" evidence="9">
    <location>
        <begin position="97"/>
        <end position="112"/>
    </location>
</feature>
<dbReference type="Ensembl" id="ENSSFAT00005052956.1">
    <property type="protein sequence ID" value="ENSSFAP00005051311.1"/>
    <property type="gene ID" value="ENSSFAG00005024680.1"/>
</dbReference>
<name>A0A672JAX2_SALFA</name>
<proteinExistence type="inferred from homology"/>
<feature type="region of interest" description="Disordered" evidence="9">
    <location>
        <begin position="1502"/>
        <end position="1533"/>
    </location>
</feature>
<feature type="compositionally biased region" description="Basic and acidic residues" evidence="9">
    <location>
        <begin position="1047"/>
        <end position="1063"/>
    </location>
</feature>
<gene>
    <name evidence="11" type="primary">bcorl1</name>
</gene>
<feature type="compositionally biased region" description="Polar residues" evidence="9">
    <location>
        <begin position="84"/>
        <end position="96"/>
    </location>
</feature>
<evidence type="ECO:0000256" key="6">
    <source>
        <dbReference type="ARBA" id="ARBA00023242"/>
    </source>
</evidence>
<dbReference type="InterPro" id="IPR038227">
    <property type="entry name" value="PUFD_som_sf"/>
</dbReference>
<keyword evidence="12" id="KW-1185">Reference proteome</keyword>
<evidence type="ECO:0000256" key="5">
    <source>
        <dbReference type="ARBA" id="ARBA00022843"/>
    </source>
</evidence>
<feature type="compositionally biased region" description="Polar residues" evidence="9">
    <location>
        <begin position="583"/>
        <end position="602"/>
    </location>
</feature>
<dbReference type="FunFam" id="1.25.40.20:FF:000032">
    <property type="entry name" value="BCL-6 corepressor isoform X1"/>
    <property type="match status" value="1"/>
</dbReference>
<dbReference type="GO" id="GO:0000122">
    <property type="term" value="P:negative regulation of transcription by RNA polymerase II"/>
    <property type="evidence" value="ECO:0007669"/>
    <property type="project" value="TreeGrafter"/>
</dbReference>
<keyword evidence="4" id="KW-0677">Repeat</keyword>
<feature type="region of interest" description="Disordered" evidence="9">
    <location>
        <begin position="708"/>
        <end position="1203"/>
    </location>
</feature>
<evidence type="ECO:0000313" key="12">
    <source>
        <dbReference type="Proteomes" id="UP000472267"/>
    </source>
</evidence>
<dbReference type="PANTHER" id="PTHR24117">
    <property type="entry name" value="AGAP007537-PB"/>
    <property type="match status" value="1"/>
</dbReference>
<feature type="compositionally biased region" description="Polar residues" evidence="9">
    <location>
        <begin position="737"/>
        <end position="755"/>
    </location>
</feature>
<dbReference type="InParanoid" id="A0A672JAX2"/>
<feature type="region of interest" description="Disordered" evidence="9">
    <location>
        <begin position="335"/>
        <end position="357"/>
    </location>
</feature>
<keyword evidence="3" id="KW-0597">Phosphoprotein</keyword>
<feature type="compositionally biased region" description="Basic residues" evidence="9">
    <location>
        <begin position="1030"/>
        <end position="1040"/>
    </location>
</feature>
<dbReference type="Proteomes" id="UP000472267">
    <property type="component" value="Chromosome 2"/>
</dbReference>
<feature type="region of interest" description="Disordered" evidence="9">
    <location>
        <begin position="1"/>
        <end position="159"/>
    </location>
</feature>
<dbReference type="GO" id="GO:0003714">
    <property type="term" value="F:transcription corepressor activity"/>
    <property type="evidence" value="ECO:0007669"/>
    <property type="project" value="TreeGrafter"/>
</dbReference>
<dbReference type="PANTHER" id="PTHR24117:SF6">
    <property type="entry name" value="BCL-6 COREPRESSOR-LIKE PROTEIN 1"/>
    <property type="match status" value="1"/>
</dbReference>
<evidence type="ECO:0000259" key="10">
    <source>
        <dbReference type="Pfam" id="PF16553"/>
    </source>
</evidence>
<feature type="compositionally biased region" description="Basic and acidic residues" evidence="9">
    <location>
        <begin position="799"/>
        <end position="816"/>
    </location>
</feature>
<evidence type="ECO:0000256" key="3">
    <source>
        <dbReference type="ARBA" id="ARBA00022553"/>
    </source>
</evidence>
<dbReference type="PRINTS" id="PR01415">
    <property type="entry name" value="ANKYRIN"/>
</dbReference>
<reference evidence="11" key="2">
    <citation type="submission" date="2025-08" db="UniProtKB">
        <authorList>
            <consortium name="Ensembl"/>
        </authorList>
    </citation>
    <scope>IDENTIFICATION</scope>
</reference>
<comment type="similarity">
    <text evidence="7">Belongs to the BCOR family.</text>
</comment>
<dbReference type="PROSITE" id="PS50297">
    <property type="entry name" value="ANK_REP_REGION"/>
    <property type="match status" value="2"/>
</dbReference>
<dbReference type="InterPro" id="IPR047144">
    <property type="entry name" value="BCOR-like"/>
</dbReference>
<feature type="compositionally biased region" description="Polar residues" evidence="9">
    <location>
        <begin position="408"/>
        <end position="451"/>
    </location>
</feature>
<keyword evidence="8" id="KW-0040">ANK repeat</keyword>